<gene>
    <name evidence="1" type="ORF">SCF082_LOCUS11856</name>
</gene>
<evidence type="ECO:0000313" key="2">
    <source>
        <dbReference type="Proteomes" id="UP001642464"/>
    </source>
</evidence>
<protein>
    <submittedName>
        <fullName evidence="1">Uncharacterized protein</fullName>
    </submittedName>
</protein>
<reference evidence="1 2" key="1">
    <citation type="submission" date="2024-02" db="EMBL/GenBank/DDBJ databases">
        <authorList>
            <person name="Chen Y."/>
            <person name="Shah S."/>
            <person name="Dougan E. K."/>
            <person name="Thang M."/>
            <person name="Chan C."/>
        </authorList>
    </citation>
    <scope>NUCLEOTIDE SEQUENCE [LARGE SCALE GENOMIC DNA]</scope>
</reference>
<name>A0ABP0JGE9_9DINO</name>
<keyword evidence="2" id="KW-1185">Reference proteome</keyword>
<accession>A0ABP0JGE9</accession>
<dbReference type="EMBL" id="CAXAMM010007113">
    <property type="protein sequence ID" value="CAK9013263.1"/>
    <property type="molecule type" value="Genomic_DNA"/>
</dbReference>
<organism evidence="1 2">
    <name type="scientific">Durusdinium trenchii</name>
    <dbReference type="NCBI Taxonomy" id="1381693"/>
    <lineage>
        <taxon>Eukaryota</taxon>
        <taxon>Sar</taxon>
        <taxon>Alveolata</taxon>
        <taxon>Dinophyceae</taxon>
        <taxon>Suessiales</taxon>
        <taxon>Symbiodiniaceae</taxon>
        <taxon>Durusdinium</taxon>
    </lineage>
</organism>
<comment type="caution">
    <text evidence="1">The sequence shown here is derived from an EMBL/GenBank/DDBJ whole genome shotgun (WGS) entry which is preliminary data.</text>
</comment>
<sequence length="142" mass="16182">MRGETARAFCRCRYRDRDWATMFRWETKHFTHCRVARCQKAAVNSLKACEVCRKQSREVQVQKLTKARQQEAFSAAVFHLSLCHGQPEEKKVVGSSDLAGADHDHFDQEVGAKPSEDLALLQACQDFLRAFEYKPCVASLAC</sequence>
<proteinExistence type="predicted"/>
<evidence type="ECO:0000313" key="1">
    <source>
        <dbReference type="EMBL" id="CAK9013263.1"/>
    </source>
</evidence>
<dbReference type="Proteomes" id="UP001642464">
    <property type="component" value="Unassembled WGS sequence"/>
</dbReference>